<dbReference type="EMBL" id="SGFE01000012">
    <property type="protein sequence ID" value="RZI32301.1"/>
    <property type="molecule type" value="Genomic_DNA"/>
</dbReference>
<sequence>MNLNKEVLDDLWSGEKSICFFVSGAKCYWVLDYKYNFSLDAEKDYRAYLDKGHITQAQYEEACRVFRGGILKLTADNFPQYLNSVSESVLTGEDLSKIFELDDDCSLPWLLKEVEGYFLSGASLGADIFGLVGRVASRLPLFYINFDRRIYMHMDQGRFHEELSYSDWTSKCSDFSFLIPDAERYWMKSGDLWKFRYV</sequence>
<evidence type="ECO:0000313" key="1">
    <source>
        <dbReference type="EMBL" id="RZI32301.1"/>
    </source>
</evidence>
<gene>
    <name evidence="1" type="ORF">EUX57_08040</name>
</gene>
<organism evidence="1 2">
    <name type="scientific">Pseudomonas orientalis</name>
    <dbReference type="NCBI Taxonomy" id="76758"/>
    <lineage>
        <taxon>Bacteria</taxon>
        <taxon>Pseudomonadati</taxon>
        <taxon>Pseudomonadota</taxon>
        <taxon>Gammaproteobacteria</taxon>
        <taxon>Pseudomonadales</taxon>
        <taxon>Pseudomonadaceae</taxon>
        <taxon>Pseudomonas</taxon>
    </lineage>
</organism>
<name>A0A4Q7D2C9_9PSED</name>
<proteinExistence type="predicted"/>
<dbReference type="RefSeq" id="WP_130138310.1">
    <property type="nucleotide sequence ID" value="NZ_SGFE01000012.1"/>
</dbReference>
<dbReference type="AlphaFoldDB" id="A0A4Q7D2C9"/>
<accession>A0A4Q7D2C9</accession>
<dbReference type="Proteomes" id="UP000293369">
    <property type="component" value="Unassembled WGS sequence"/>
</dbReference>
<protein>
    <submittedName>
        <fullName evidence="1">Uncharacterized protein</fullName>
    </submittedName>
</protein>
<comment type="caution">
    <text evidence="1">The sequence shown here is derived from an EMBL/GenBank/DDBJ whole genome shotgun (WGS) entry which is preliminary data.</text>
</comment>
<reference evidence="1 2" key="1">
    <citation type="submission" date="2019-02" db="EMBL/GenBank/DDBJ databases">
        <title>Pseudomonas spp from wheat grain.</title>
        <authorList>
            <person name="Cho G.-S."/>
            <person name="Franz C.M.A.P."/>
        </authorList>
    </citation>
    <scope>NUCLEOTIDE SEQUENCE [LARGE SCALE GENOMIC DNA]</scope>
    <source>
        <strain evidence="1 2">133NRW</strain>
    </source>
</reference>
<evidence type="ECO:0000313" key="2">
    <source>
        <dbReference type="Proteomes" id="UP000293369"/>
    </source>
</evidence>